<dbReference type="Gene3D" id="1.10.260.40">
    <property type="entry name" value="lambda repressor-like DNA-binding domains"/>
    <property type="match status" value="1"/>
</dbReference>
<keyword evidence="1" id="KW-0805">Transcription regulation</keyword>
<sequence length="70" mass="7579">MNEKSHTPASFADTIREARHQHGWSQETLAEQAGVSRPTIARVEAGNDISTATLAKIAEALGLTFKMESI</sequence>
<dbReference type="SMART" id="SM00530">
    <property type="entry name" value="HTH_XRE"/>
    <property type="match status" value="1"/>
</dbReference>
<reference evidence="5 6" key="1">
    <citation type="submission" date="2022-03" db="EMBL/GenBank/DDBJ databases">
        <title>Isotopic signatures of nitrous oxide derived from detoxification processes.</title>
        <authorList>
            <person name="Behrendt U."/>
            <person name="Buchen C."/>
            <person name="Well R."/>
            <person name="Ulrich A."/>
            <person name="Rohe L."/>
            <person name="Kolb S."/>
            <person name="Schloter M."/>
            <person name="Horn M.A."/>
            <person name="Augustin J."/>
        </authorList>
    </citation>
    <scope>NUCLEOTIDE SEQUENCE [LARGE SCALE GENOMIC DNA]</scope>
    <source>
        <strain evidence="5 6">S4-C24</strain>
        <plasmid evidence="5 6">p1</plasmid>
    </source>
</reference>
<dbReference type="Pfam" id="PF01381">
    <property type="entry name" value="HTH_3"/>
    <property type="match status" value="1"/>
</dbReference>
<dbReference type="PANTHER" id="PTHR46797">
    <property type="entry name" value="HTH-TYPE TRANSCRIPTIONAL REGULATOR"/>
    <property type="match status" value="1"/>
</dbReference>
<evidence type="ECO:0000256" key="3">
    <source>
        <dbReference type="ARBA" id="ARBA00023163"/>
    </source>
</evidence>
<keyword evidence="2" id="KW-0238">DNA-binding</keyword>
<feature type="domain" description="HTH cro/C1-type" evidence="4">
    <location>
        <begin position="15"/>
        <end position="70"/>
    </location>
</feature>
<geneLocation type="plasmid" evidence="5 6">
    <name>p1</name>
</geneLocation>
<evidence type="ECO:0000256" key="1">
    <source>
        <dbReference type="ARBA" id="ARBA00023015"/>
    </source>
</evidence>
<name>A0ABY3WBS4_9MICC</name>
<evidence type="ECO:0000259" key="4">
    <source>
        <dbReference type="PROSITE" id="PS50943"/>
    </source>
</evidence>
<proteinExistence type="predicted"/>
<dbReference type="CDD" id="cd00093">
    <property type="entry name" value="HTH_XRE"/>
    <property type="match status" value="1"/>
</dbReference>
<dbReference type="SUPFAM" id="SSF47413">
    <property type="entry name" value="lambda repressor-like DNA-binding domains"/>
    <property type="match status" value="1"/>
</dbReference>
<dbReference type="EMBL" id="CP093327">
    <property type="protein sequence ID" value="UNK47803.1"/>
    <property type="molecule type" value="Genomic_DNA"/>
</dbReference>
<dbReference type="InterPro" id="IPR010982">
    <property type="entry name" value="Lambda_DNA-bd_dom_sf"/>
</dbReference>
<evidence type="ECO:0000313" key="5">
    <source>
        <dbReference type="EMBL" id="UNK47803.1"/>
    </source>
</evidence>
<dbReference type="InterPro" id="IPR001387">
    <property type="entry name" value="Cro/C1-type_HTH"/>
</dbReference>
<keyword evidence="5" id="KW-0614">Plasmid</keyword>
<protein>
    <submittedName>
        <fullName evidence="5">Helix-turn-helix transcriptional regulator</fullName>
    </submittedName>
</protein>
<keyword evidence="3" id="KW-0804">Transcription</keyword>
<gene>
    <name evidence="5" type="ORF">MNQ99_18950</name>
</gene>
<dbReference type="InterPro" id="IPR050807">
    <property type="entry name" value="TransReg_Diox_bact_type"/>
</dbReference>
<dbReference type="RefSeq" id="WP_241915502.1">
    <property type="nucleotide sequence ID" value="NZ_CP093327.1"/>
</dbReference>
<organism evidence="5 6">
    <name type="scientific">Arthrobacter sulfonylureivorans</name>
    <dbReference type="NCBI Taxonomy" id="2486855"/>
    <lineage>
        <taxon>Bacteria</taxon>
        <taxon>Bacillati</taxon>
        <taxon>Actinomycetota</taxon>
        <taxon>Actinomycetes</taxon>
        <taxon>Micrococcales</taxon>
        <taxon>Micrococcaceae</taxon>
        <taxon>Arthrobacter</taxon>
    </lineage>
</organism>
<evidence type="ECO:0000256" key="2">
    <source>
        <dbReference type="ARBA" id="ARBA00023125"/>
    </source>
</evidence>
<dbReference type="Proteomes" id="UP000829069">
    <property type="component" value="Plasmid p1"/>
</dbReference>
<evidence type="ECO:0000313" key="6">
    <source>
        <dbReference type="Proteomes" id="UP000829069"/>
    </source>
</evidence>
<dbReference type="PROSITE" id="PS50943">
    <property type="entry name" value="HTH_CROC1"/>
    <property type="match status" value="1"/>
</dbReference>
<accession>A0ABY3WBS4</accession>
<keyword evidence="6" id="KW-1185">Reference proteome</keyword>
<dbReference type="PANTHER" id="PTHR46797:SF23">
    <property type="entry name" value="HTH-TYPE TRANSCRIPTIONAL REGULATOR SUTR"/>
    <property type="match status" value="1"/>
</dbReference>